<evidence type="ECO:0000259" key="7">
    <source>
        <dbReference type="Pfam" id="PF01416"/>
    </source>
</evidence>
<name>A0A3N4Z547_9MICO</name>
<dbReference type="GO" id="GO:0031119">
    <property type="term" value="P:tRNA pseudouridine synthesis"/>
    <property type="evidence" value="ECO:0007669"/>
    <property type="project" value="UniProtKB-UniRule"/>
</dbReference>
<comment type="caution">
    <text evidence="8">The sequence shown here is derived from an EMBL/GenBank/DDBJ whole genome shotgun (WGS) entry which is preliminary data.</text>
</comment>
<feature type="active site" description="Nucleophile" evidence="4">
    <location>
        <position position="82"/>
    </location>
</feature>
<dbReference type="AlphaFoldDB" id="A0A3N4Z547"/>
<keyword evidence="9" id="KW-1185">Reference proteome</keyword>
<organism evidence="8 9">
    <name type="scientific">Georgenia muralis</name>
    <dbReference type="NCBI Taxonomy" id="154117"/>
    <lineage>
        <taxon>Bacteria</taxon>
        <taxon>Bacillati</taxon>
        <taxon>Actinomycetota</taxon>
        <taxon>Actinomycetes</taxon>
        <taxon>Micrococcales</taxon>
        <taxon>Bogoriellaceae</taxon>
        <taxon>Georgenia</taxon>
    </lineage>
</organism>
<dbReference type="OrthoDB" id="9811823at2"/>
<proteinExistence type="inferred from homology"/>
<evidence type="ECO:0000256" key="6">
    <source>
        <dbReference type="SAM" id="MobiDB-lite"/>
    </source>
</evidence>
<dbReference type="InterPro" id="IPR020094">
    <property type="entry name" value="TruA/RsuA/RluB/E/F_N"/>
</dbReference>
<keyword evidence="2 4" id="KW-0819">tRNA processing</keyword>
<dbReference type="Pfam" id="PF01416">
    <property type="entry name" value="PseudoU_synth_1"/>
    <property type="match status" value="1"/>
</dbReference>
<comment type="caution">
    <text evidence="4">Lacks conserved residue(s) required for the propagation of feature annotation.</text>
</comment>
<gene>
    <name evidence="4" type="primary">truA</name>
    <name evidence="8" type="ORF">EDD32_2031</name>
</gene>
<evidence type="ECO:0000256" key="2">
    <source>
        <dbReference type="ARBA" id="ARBA00022694"/>
    </source>
</evidence>
<comment type="subunit">
    <text evidence="4">Homodimer.</text>
</comment>
<dbReference type="GO" id="GO:0003723">
    <property type="term" value="F:RNA binding"/>
    <property type="evidence" value="ECO:0007669"/>
    <property type="project" value="InterPro"/>
</dbReference>
<comment type="similarity">
    <text evidence="1 4 5">Belongs to the tRNA pseudouridine synthase TruA family.</text>
</comment>
<dbReference type="FunFam" id="3.30.70.660:FF:000003">
    <property type="entry name" value="tRNA pseudouridine synthase A"/>
    <property type="match status" value="1"/>
</dbReference>
<dbReference type="HAMAP" id="MF_00171">
    <property type="entry name" value="TruA"/>
    <property type="match status" value="1"/>
</dbReference>
<evidence type="ECO:0000256" key="5">
    <source>
        <dbReference type="RuleBase" id="RU003792"/>
    </source>
</evidence>
<dbReference type="CDD" id="cd02570">
    <property type="entry name" value="PseudoU_synth_EcTruA"/>
    <property type="match status" value="1"/>
</dbReference>
<dbReference type="InterPro" id="IPR020103">
    <property type="entry name" value="PsdUridine_synth_cat_dom_sf"/>
</dbReference>
<dbReference type="Gene3D" id="3.30.70.580">
    <property type="entry name" value="Pseudouridine synthase I, catalytic domain, N-terminal subdomain"/>
    <property type="match status" value="1"/>
</dbReference>
<sequence length="332" mass="34909">MDGEPGPEPARADVGERGDGERAAREGGTVRVRLDLAYDGTAFAGWATQPGLRTVQGVLEEALTTVLRLDRPARLTVAGRTDAGVHARGQVAHVDVPPAAWQALPGRGDRPPGEALVARLAGVLGRGGTPRGAADVVVRRASLAPAGFDARFGALWRRYAYRIADGVAGRDPLRRAEVLWHPRPLDAAAMDEAAGRLVGEHDFAAYCRPREGATTIRTLQAFGFHRVGAGGAEGRVREGGGPDEDLVVATVRADAFCHSMVRALVGACLAVGEGRRDPGWPAEVLAAGRRDPGVTVAAAHGLTLEEVAYPPDAGLAARVAEARNVRRLMLPR</sequence>
<evidence type="ECO:0000256" key="1">
    <source>
        <dbReference type="ARBA" id="ARBA00009375"/>
    </source>
</evidence>
<dbReference type="PANTHER" id="PTHR11142:SF0">
    <property type="entry name" value="TRNA PSEUDOURIDINE SYNTHASE-LIKE 1"/>
    <property type="match status" value="1"/>
</dbReference>
<evidence type="ECO:0000256" key="4">
    <source>
        <dbReference type="HAMAP-Rule" id="MF_00171"/>
    </source>
</evidence>
<evidence type="ECO:0000313" key="8">
    <source>
        <dbReference type="EMBL" id="RPF27543.1"/>
    </source>
</evidence>
<dbReference type="SUPFAM" id="SSF55120">
    <property type="entry name" value="Pseudouridine synthase"/>
    <property type="match status" value="1"/>
</dbReference>
<dbReference type="InterPro" id="IPR020095">
    <property type="entry name" value="PsdUridine_synth_TruA_C"/>
</dbReference>
<dbReference type="Proteomes" id="UP000280726">
    <property type="component" value="Unassembled WGS sequence"/>
</dbReference>
<dbReference type="InterPro" id="IPR020097">
    <property type="entry name" value="PsdUridine_synth_TruA_a/b_dom"/>
</dbReference>
<comment type="function">
    <text evidence="4">Formation of pseudouridine at positions 38, 39 and 40 in the anticodon stem and loop of transfer RNAs.</text>
</comment>
<evidence type="ECO:0000256" key="3">
    <source>
        <dbReference type="ARBA" id="ARBA00023235"/>
    </source>
</evidence>
<feature type="domain" description="Pseudouridine synthase I TruA alpha/beta" evidence="7">
    <location>
        <begin position="193"/>
        <end position="310"/>
    </location>
</feature>
<dbReference type="Gene3D" id="3.30.70.660">
    <property type="entry name" value="Pseudouridine synthase I, catalytic domain, C-terminal subdomain"/>
    <property type="match status" value="1"/>
</dbReference>
<comment type="catalytic activity">
    <reaction evidence="4 5">
        <text>uridine(38/39/40) in tRNA = pseudouridine(38/39/40) in tRNA</text>
        <dbReference type="Rhea" id="RHEA:22376"/>
        <dbReference type="Rhea" id="RHEA-COMP:10085"/>
        <dbReference type="Rhea" id="RHEA-COMP:10087"/>
        <dbReference type="ChEBI" id="CHEBI:65314"/>
        <dbReference type="ChEBI" id="CHEBI:65315"/>
        <dbReference type="EC" id="5.4.99.12"/>
    </reaction>
</comment>
<accession>A0A3N4Z547</accession>
<dbReference type="EMBL" id="RKRA01000001">
    <property type="protein sequence ID" value="RPF27543.1"/>
    <property type="molecule type" value="Genomic_DNA"/>
</dbReference>
<evidence type="ECO:0000313" key="9">
    <source>
        <dbReference type="Proteomes" id="UP000280726"/>
    </source>
</evidence>
<dbReference type="InterPro" id="IPR001406">
    <property type="entry name" value="PsdUridine_synth_TruA"/>
</dbReference>
<feature type="binding site" evidence="4">
    <location>
        <position position="159"/>
    </location>
    <ligand>
        <name>substrate</name>
    </ligand>
</feature>
<protein>
    <recommendedName>
        <fullName evidence="4">tRNA pseudouridine synthase A</fullName>
        <ecNumber evidence="4">5.4.99.12</ecNumber>
    </recommendedName>
    <alternativeName>
        <fullName evidence="4">tRNA pseudouridine(38-40) synthase</fullName>
    </alternativeName>
    <alternativeName>
        <fullName evidence="4">tRNA pseudouridylate synthase I</fullName>
    </alternativeName>
    <alternativeName>
        <fullName evidence="4">tRNA-uridine isomerase I</fullName>
    </alternativeName>
</protein>
<feature type="compositionally biased region" description="Basic and acidic residues" evidence="6">
    <location>
        <begin position="10"/>
        <end position="25"/>
    </location>
</feature>
<reference evidence="8 9" key="1">
    <citation type="submission" date="2018-11" db="EMBL/GenBank/DDBJ databases">
        <title>Sequencing the genomes of 1000 actinobacteria strains.</title>
        <authorList>
            <person name="Klenk H.-P."/>
        </authorList>
    </citation>
    <scope>NUCLEOTIDE SEQUENCE [LARGE SCALE GENOMIC DNA]</scope>
    <source>
        <strain evidence="8 9">DSM 14418</strain>
    </source>
</reference>
<dbReference type="GO" id="GO:0160147">
    <property type="term" value="F:tRNA pseudouridine(38-40) synthase activity"/>
    <property type="evidence" value="ECO:0007669"/>
    <property type="project" value="UniProtKB-EC"/>
</dbReference>
<keyword evidence="3 4" id="KW-0413">Isomerase</keyword>
<feature type="region of interest" description="Disordered" evidence="6">
    <location>
        <begin position="1"/>
        <end position="26"/>
    </location>
</feature>
<dbReference type="EC" id="5.4.99.12" evidence="4"/>
<dbReference type="PANTHER" id="PTHR11142">
    <property type="entry name" value="PSEUDOURIDYLATE SYNTHASE"/>
    <property type="match status" value="1"/>
</dbReference>